<proteinExistence type="predicted"/>
<name>A0A0C3C0C4_HEBCY</name>
<keyword evidence="3" id="KW-1185">Reference proteome</keyword>
<dbReference type="EMBL" id="KN831795">
    <property type="protein sequence ID" value="KIM37729.1"/>
    <property type="molecule type" value="Genomic_DNA"/>
</dbReference>
<feature type="region of interest" description="Disordered" evidence="1">
    <location>
        <begin position="487"/>
        <end position="568"/>
    </location>
</feature>
<reference evidence="3" key="2">
    <citation type="submission" date="2015-01" db="EMBL/GenBank/DDBJ databases">
        <title>Evolutionary Origins and Diversification of the Mycorrhizal Mutualists.</title>
        <authorList>
            <consortium name="DOE Joint Genome Institute"/>
            <consortium name="Mycorrhizal Genomics Consortium"/>
            <person name="Kohler A."/>
            <person name="Kuo A."/>
            <person name="Nagy L.G."/>
            <person name="Floudas D."/>
            <person name="Copeland A."/>
            <person name="Barry K.W."/>
            <person name="Cichocki N."/>
            <person name="Veneault-Fourrey C."/>
            <person name="LaButti K."/>
            <person name="Lindquist E.A."/>
            <person name="Lipzen A."/>
            <person name="Lundell T."/>
            <person name="Morin E."/>
            <person name="Murat C."/>
            <person name="Riley R."/>
            <person name="Ohm R."/>
            <person name="Sun H."/>
            <person name="Tunlid A."/>
            <person name="Henrissat B."/>
            <person name="Grigoriev I.V."/>
            <person name="Hibbett D.S."/>
            <person name="Martin F."/>
        </authorList>
    </citation>
    <scope>NUCLEOTIDE SEQUENCE [LARGE SCALE GENOMIC DNA]</scope>
    <source>
        <strain evidence="3">h7</strain>
    </source>
</reference>
<dbReference type="HOGENOM" id="CLU_479838_0_0_1"/>
<feature type="compositionally biased region" description="Polar residues" evidence="1">
    <location>
        <begin position="1"/>
        <end position="11"/>
    </location>
</feature>
<evidence type="ECO:0000256" key="1">
    <source>
        <dbReference type="SAM" id="MobiDB-lite"/>
    </source>
</evidence>
<evidence type="ECO:0000313" key="2">
    <source>
        <dbReference type="EMBL" id="KIM37729.1"/>
    </source>
</evidence>
<feature type="compositionally biased region" description="Basic and acidic residues" evidence="1">
    <location>
        <begin position="148"/>
        <end position="158"/>
    </location>
</feature>
<feature type="region of interest" description="Disordered" evidence="1">
    <location>
        <begin position="387"/>
        <end position="421"/>
    </location>
</feature>
<accession>A0A0C3C0C4</accession>
<dbReference type="Proteomes" id="UP000053424">
    <property type="component" value="Unassembled WGS sequence"/>
</dbReference>
<dbReference type="AlphaFoldDB" id="A0A0C3C0C4"/>
<feature type="compositionally biased region" description="Low complexity" evidence="1">
    <location>
        <begin position="398"/>
        <end position="410"/>
    </location>
</feature>
<sequence>MATSPKKTSINAYEEWLHSTPHSLPQDTDPARHPSPRFSSDTKGTHQTAEHHSLSRPRTLSGEGSDVVPGAFPDDSKRSRSLGRATQEDKKAPIEREIALGSSMGVASHKGEDEDLSLEALSPIPPPHRTGTDQPHLPPRSKPGDIATRADHRARERGFPSAQGPTVHTGSSLIREIEEVAAEVYHEAEHMLHDVGETVTAYFSSGKAPSDTVRDLGETARFQTKPFSARPSGPKSERTIQVPDELAQVAEGGFVQLPAERIIAESMQGRKITGNTATLPHTVQREYFRSYEYDLHGDRIDTGEFLFDDDESAASDSLSANDRDIASGVDDIPAAGSRAARRSLSGEDIGVGYGGVEYYLKGRGGILPGYPTPEGMRKLVSERMKDDRLREAGGENPSASSAFSGSSNSGQRERENVVRGRSQIVKGEQGMNIQTVTGPYSELVSEDSPSEISPESRIVGEKREVPVFVTGEPAAAGKYEAIFEPVSDEPEDFNQPPASAGPPPQVGETPVVEHGRSPTAGVLEEKMRPSIGSETARTAGSGGPLGGPITKEQEMLGAEKARPATSKN</sequence>
<reference evidence="2 3" key="1">
    <citation type="submission" date="2014-04" db="EMBL/GenBank/DDBJ databases">
        <authorList>
            <consortium name="DOE Joint Genome Institute"/>
            <person name="Kuo A."/>
            <person name="Gay G."/>
            <person name="Dore J."/>
            <person name="Kohler A."/>
            <person name="Nagy L.G."/>
            <person name="Floudas D."/>
            <person name="Copeland A."/>
            <person name="Barry K.W."/>
            <person name="Cichocki N."/>
            <person name="Veneault-Fourrey C."/>
            <person name="LaButti K."/>
            <person name="Lindquist E.A."/>
            <person name="Lipzen A."/>
            <person name="Lundell T."/>
            <person name="Morin E."/>
            <person name="Murat C."/>
            <person name="Sun H."/>
            <person name="Tunlid A."/>
            <person name="Henrissat B."/>
            <person name="Grigoriev I.V."/>
            <person name="Hibbett D.S."/>
            <person name="Martin F."/>
            <person name="Nordberg H.P."/>
            <person name="Cantor M.N."/>
            <person name="Hua S.X."/>
        </authorList>
    </citation>
    <scope>NUCLEOTIDE SEQUENCE [LARGE SCALE GENOMIC DNA]</scope>
    <source>
        <strain evidence="3">h7</strain>
    </source>
</reference>
<organism evidence="2 3">
    <name type="scientific">Hebeloma cylindrosporum</name>
    <dbReference type="NCBI Taxonomy" id="76867"/>
    <lineage>
        <taxon>Eukaryota</taxon>
        <taxon>Fungi</taxon>
        <taxon>Dikarya</taxon>
        <taxon>Basidiomycota</taxon>
        <taxon>Agaricomycotina</taxon>
        <taxon>Agaricomycetes</taxon>
        <taxon>Agaricomycetidae</taxon>
        <taxon>Agaricales</taxon>
        <taxon>Agaricineae</taxon>
        <taxon>Hymenogastraceae</taxon>
        <taxon>Hebeloma</taxon>
    </lineage>
</organism>
<protein>
    <submittedName>
        <fullName evidence="2">Uncharacterized protein</fullName>
    </submittedName>
</protein>
<gene>
    <name evidence="2" type="ORF">M413DRAFT_30661</name>
</gene>
<feature type="compositionally biased region" description="Basic and acidic residues" evidence="1">
    <location>
        <begin position="86"/>
        <end position="98"/>
    </location>
</feature>
<feature type="region of interest" description="Disordered" evidence="1">
    <location>
        <begin position="1"/>
        <end position="171"/>
    </location>
</feature>
<evidence type="ECO:0000313" key="3">
    <source>
        <dbReference type="Proteomes" id="UP000053424"/>
    </source>
</evidence>
<feature type="compositionally biased region" description="Polar residues" evidence="1">
    <location>
        <begin position="37"/>
        <end position="47"/>
    </location>
</feature>
<dbReference type="OrthoDB" id="3033168at2759"/>
<feature type="compositionally biased region" description="Basic and acidic residues" evidence="1">
    <location>
        <begin position="551"/>
        <end position="562"/>
    </location>
</feature>